<protein>
    <recommendedName>
        <fullName evidence="1">Cathepsin propeptide inhibitor domain-containing protein</fullName>
    </recommendedName>
</protein>
<evidence type="ECO:0000313" key="3">
    <source>
        <dbReference type="Proteomes" id="UP000030748"/>
    </source>
</evidence>
<feature type="domain" description="Cathepsin propeptide inhibitor" evidence="1">
    <location>
        <begin position="28"/>
        <end position="85"/>
    </location>
</feature>
<feature type="non-terminal residue" evidence="2">
    <location>
        <position position="105"/>
    </location>
</feature>
<dbReference type="InterPro" id="IPR038765">
    <property type="entry name" value="Papain-like_cys_pep_sf"/>
</dbReference>
<dbReference type="SUPFAM" id="SSF54001">
    <property type="entry name" value="Cysteine proteinases"/>
    <property type="match status" value="1"/>
</dbReference>
<dbReference type="Proteomes" id="UP000030748">
    <property type="component" value="Unassembled WGS sequence"/>
</dbReference>
<evidence type="ECO:0000313" key="2">
    <source>
        <dbReference type="EMBL" id="EYU40910.1"/>
    </source>
</evidence>
<keyword evidence="3" id="KW-1185">Reference proteome</keyword>
<dbReference type="STRING" id="4155.A0A022RPN7"/>
<dbReference type="AlphaFoldDB" id="A0A022RPN7"/>
<accession>A0A022RPN7</accession>
<dbReference type="EMBL" id="KI630371">
    <property type="protein sequence ID" value="EYU40910.1"/>
    <property type="molecule type" value="Genomic_DNA"/>
</dbReference>
<name>A0A022RPN7_ERYGU</name>
<sequence length="105" mass="12085">MDDKVNPSMGFNHEVTNSHLDLCTRALFDSWCKIHGKGYSSDEEKEYRFNIFKERCKRINEHNASGDTTYKMGLNLFSDQTLDELMAKYGAGGPTWTRFDLPPVD</sequence>
<gene>
    <name evidence="2" type="ORF">MIMGU_mgv1a022048mg</name>
</gene>
<evidence type="ECO:0000259" key="1">
    <source>
        <dbReference type="SMART" id="SM00848"/>
    </source>
</evidence>
<organism evidence="2 3">
    <name type="scientific">Erythranthe guttata</name>
    <name type="common">Yellow monkey flower</name>
    <name type="synonym">Mimulus guttatus</name>
    <dbReference type="NCBI Taxonomy" id="4155"/>
    <lineage>
        <taxon>Eukaryota</taxon>
        <taxon>Viridiplantae</taxon>
        <taxon>Streptophyta</taxon>
        <taxon>Embryophyta</taxon>
        <taxon>Tracheophyta</taxon>
        <taxon>Spermatophyta</taxon>
        <taxon>Magnoliopsida</taxon>
        <taxon>eudicotyledons</taxon>
        <taxon>Gunneridae</taxon>
        <taxon>Pentapetalae</taxon>
        <taxon>asterids</taxon>
        <taxon>lamiids</taxon>
        <taxon>Lamiales</taxon>
        <taxon>Phrymaceae</taxon>
        <taxon>Erythranthe</taxon>
    </lineage>
</organism>
<proteinExistence type="predicted"/>
<dbReference type="SMART" id="SM00848">
    <property type="entry name" value="Inhibitor_I29"/>
    <property type="match status" value="1"/>
</dbReference>
<dbReference type="Pfam" id="PF08246">
    <property type="entry name" value="Inhibitor_I29"/>
    <property type="match status" value="1"/>
</dbReference>
<dbReference type="InterPro" id="IPR013201">
    <property type="entry name" value="Prot_inhib_I29"/>
</dbReference>
<reference evidence="2 3" key="1">
    <citation type="journal article" date="2013" name="Proc. Natl. Acad. Sci. U.S.A.">
        <title>Fine-scale variation in meiotic recombination in Mimulus inferred from population shotgun sequencing.</title>
        <authorList>
            <person name="Hellsten U."/>
            <person name="Wright K.M."/>
            <person name="Jenkins J."/>
            <person name="Shu S."/>
            <person name="Yuan Y."/>
            <person name="Wessler S.R."/>
            <person name="Schmutz J."/>
            <person name="Willis J.H."/>
            <person name="Rokhsar D.S."/>
        </authorList>
    </citation>
    <scope>NUCLEOTIDE SEQUENCE [LARGE SCALE GENOMIC DNA]</scope>
    <source>
        <strain evidence="3">cv. DUN x IM62</strain>
    </source>
</reference>
<dbReference type="Gene3D" id="1.10.287.2250">
    <property type="match status" value="1"/>
</dbReference>